<dbReference type="RefSeq" id="WP_157171659.1">
    <property type="nucleotide sequence ID" value="NZ_CAWPHS010000008.1"/>
</dbReference>
<dbReference type="InterPro" id="IPR023346">
    <property type="entry name" value="Lysozyme-like_dom_sf"/>
</dbReference>
<feature type="region of interest" description="Disordered" evidence="1">
    <location>
        <begin position="104"/>
        <end position="130"/>
    </location>
</feature>
<evidence type="ECO:0000313" key="4">
    <source>
        <dbReference type="Proteomes" id="UP000523447"/>
    </source>
</evidence>
<dbReference type="Pfam" id="PF01464">
    <property type="entry name" value="SLT"/>
    <property type="match status" value="1"/>
</dbReference>
<dbReference type="AlphaFoldDB" id="A0A7X6LZ53"/>
<organism evidence="3 4">
    <name type="scientific">Nocardia veterana</name>
    <dbReference type="NCBI Taxonomy" id="132249"/>
    <lineage>
        <taxon>Bacteria</taxon>
        <taxon>Bacillati</taxon>
        <taxon>Actinomycetota</taxon>
        <taxon>Actinomycetes</taxon>
        <taxon>Mycobacteriales</taxon>
        <taxon>Nocardiaceae</taxon>
        <taxon>Nocardia</taxon>
    </lineage>
</organism>
<gene>
    <name evidence="3" type="ORF">HGA07_16505</name>
</gene>
<comment type="caution">
    <text evidence="3">The sequence shown here is derived from an EMBL/GenBank/DDBJ whole genome shotgun (WGS) entry which is preliminary data.</text>
</comment>
<dbReference type="SUPFAM" id="SSF53955">
    <property type="entry name" value="Lysozyme-like"/>
    <property type="match status" value="1"/>
</dbReference>
<evidence type="ECO:0000256" key="1">
    <source>
        <dbReference type="SAM" id="MobiDB-lite"/>
    </source>
</evidence>
<evidence type="ECO:0000259" key="2">
    <source>
        <dbReference type="Pfam" id="PF01464"/>
    </source>
</evidence>
<dbReference type="Gene3D" id="1.10.530.10">
    <property type="match status" value="1"/>
</dbReference>
<feature type="compositionally biased region" description="Low complexity" evidence="1">
    <location>
        <begin position="120"/>
        <end position="130"/>
    </location>
</feature>
<reference evidence="3 4" key="1">
    <citation type="submission" date="2020-04" db="EMBL/GenBank/DDBJ databases">
        <title>MicrobeNet Type strains.</title>
        <authorList>
            <person name="Nicholson A.C."/>
        </authorList>
    </citation>
    <scope>NUCLEOTIDE SEQUENCE [LARGE SCALE GENOMIC DNA]</scope>
    <source>
        <strain evidence="3 4">DSM 44445</strain>
    </source>
</reference>
<dbReference type="Pfam" id="PF10774">
    <property type="entry name" value="DUF4226"/>
    <property type="match status" value="1"/>
</dbReference>
<sequence length="374" mass="38245">MVPAADTASTDGGYDRAGDGFAPDSLLPAMLSMLPMLASALAGAAGSAGNPGAGTNAGDGRGGAGEPVGSTGGAGAEDSLGGGNPALSPQARQAIAALKALRDSYGDGDTSSPTGRRLHGTTAGSSGSGSTAAAIRARQLYQHNVAGAFNTLDNSLAEYTTRLAGKHSVDRTAFRQLLRDVDAELAQLGPRAYTARGQQQVHKILAAALQRADDLVSGSNATSTATATEVNRLTAQYLNNLYGRRGTTKAESTSVGGNLGEWIDEALRILQGMGYNTAAIDRGDVALIARHESNGNPKAVNNTDSNAAAGHPSKGVMQTIQPTFDRYAAPGHTDILNPVDNIVAALRYAIARYGSVDNVPGVRAVRNGRPYVGY</sequence>
<dbReference type="EMBL" id="JAAXPE010000016">
    <property type="protein sequence ID" value="NKY87228.1"/>
    <property type="molecule type" value="Genomic_DNA"/>
</dbReference>
<evidence type="ECO:0000313" key="3">
    <source>
        <dbReference type="EMBL" id="NKY87228.1"/>
    </source>
</evidence>
<dbReference type="Proteomes" id="UP000523447">
    <property type="component" value="Unassembled WGS sequence"/>
</dbReference>
<accession>A0A7X6LZ53</accession>
<name>A0A7X6LZ53_9NOCA</name>
<keyword evidence="4" id="KW-1185">Reference proteome</keyword>
<feature type="domain" description="Transglycosylase SLT" evidence="2">
    <location>
        <begin position="280"/>
        <end position="358"/>
    </location>
</feature>
<proteinExistence type="predicted"/>
<dbReference type="InterPro" id="IPR019710">
    <property type="entry name" value="DUF4226"/>
</dbReference>
<feature type="compositionally biased region" description="Gly residues" evidence="1">
    <location>
        <begin position="49"/>
        <end position="84"/>
    </location>
</feature>
<protein>
    <submittedName>
        <fullName evidence="3">DUF4226 domain-containing protein</fullName>
    </submittedName>
</protein>
<feature type="region of interest" description="Disordered" evidence="1">
    <location>
        <begin position="44"/>
        <end position="88"/>
    </location>
</feature>
<dbReference type="InterPro" id="IPR008258">
    <property type="entry name" value="Transglycosylase_SLT_dom_1"/>
</dbReference>
<dbReference type="CDD" id="cd13402">
    <property type="entry name" value="LT_TF-like"/>
    <property type="match status" value="1"/>
</dbReference>